<feature type="signal peptide" evidence="2">
    <location>
        <begin position="1"/>
        <end position="18"/>
    </location>
</feature>
<dbReference type="AlphaFoldDB" id="A0AAD6U9P2"/>
<dbReference type="EMBL" id="JARJCN010000012">
    <property type="protein sequence ID" value="KAJ7095928.1"/>
    <property type="molecule type" value="Genomic_DNA"/>
</dbReference>
<feature type="region of interest" description="Disordered" evidence="1">
    <location>
        <begin position="547"/>
        <end position="570"/>
    </location>
</feature>
<organism evidence="3 4">
    <name type="scientific">Mycena belliarum</name>
    <dbReference type="NCBI Taxonomy" id="1033014"/>
    <lineage>
        <taxon>Eukaryota</taxon>
        <taxon>Fungi</taxon>
        <taxon>Dikarya</taxon>
        <taxon>Basidiomycota</taxon>
        <taxon>Agaricomycotina</taxon>
        <taxon>Agaricomycetes</taxon>
        <taxon>Agaricomycetidae</taxon>
        <taxon>Agaricales</taxon>
        <taxon>Marasmiineae</taxon>
        <taxon>Mycenaceae</taxon>
        <taxon>Mycena</taxon>
    </lineage>
</organism>
<gene>
    <name evidence="3" type="ORF">B0H15DRAFT_946471</name>
</gene>
<evidence type="ECO:0000313" key="4">
    <source>
        <dbReference type="Proteomes" id="UP001222325"/>
    </source>
</evidence>
<evidence type="ECO:0000256" key="2">
    <source>
        <dbReference type="SAM" id="SignalP"/>
    </source>
</evidence>
<name>A0AAD6U9P2_9AGAR</name>
<comment type="caution">
    <text evidence="3">The sequence shown here is derived from an EMBL/GenBank/DDBJ whole genome shotgun (WGS) entry which is preliminary data.</text>
</comment>
<keyword evidence="4" id="KW-1185">Reference proteome</keyword>
<reference evidence="3" key="1">
    <citation type="submission" date="2023-03" db="EMBL/GenBank/DDBJ databases">
        <title>Massive genome expansion in bonnet fungi (Mycena s.s.) driven by repeated elements and novel gene families across ecological guilds.</title>
        <authorList>
            <consortium name="Lawrence Berkeley National Laboratory"/>
            <person name="Harder C.B."/>
            <person name="Miyauchi S."/>
            <person name="Viragh M."/>
            <person name="Kuo A."/>
            <person name="Thoen E."/>
            <person name="Andreopoulos B."/>
            <person name="Lu D."/>
            <person name="Skrede I."/>
            <person name="Drula E."/>
            <person name="Henrissat B."/>
            <person name="Morin E."/>
            <person name="Kohler A."/>
            <person name="Barry K."/>
            <person name="LaButti K."/>
            <person name="Morin E."/>
            <person name="Salamov A."/>
            <person name="Lipzen A."/>
            <person name="Mereny Z."/>
            <person name="Hegedus B."/>
            <person name="Baldrian P."/>
            <person name="Stursova M."/>
            <person name="Weitz H."/>
            <person name="Taylor A."/>
            <person name="Grigoriev I.V."/>
            <person name="Nagy L.G."/>
            <person name="Martin F."/>
            <person name="Kauserud H."/>
        </authorList>
    </citation>
    <scope>NUCLEOTIDE SEQUENCE</scope>
    <source>
        <strain evidence="3">CBHHK173m</strain>
    </source>
</reference>
<accession>A0AAD6U9P2</accession>
<evidence type="ECO:0000256" key="1">
    <source>
        <dbReference type="SAM" id="MobiDB-lite"/>
    </source>
</evidence>
<feature type="region of interest" description="Disordered" evidence="1">
    <location>
        <begin position="708"/>
        <end position="737"/>
    </location>
</feature>
<proteinExistence type="predicted"/>
<feature type="chain" id="PRO_5042194251" evidence="2">
    <location>
        <begin position="19"/>
        <end position="827"/>
    </location>
</feature>
<keyword evidence="2" id="KW-0732">Signal</keyword>
<protein>
    <submittedName>
        <fullName evidence="3">Uncharacterized protein</fullName>
    </submittedName>
</protein>
<sequence length="827" mass="81279">MLSYKTVLLALLFSSSLAAPIRREVPHEHAHQKYNTSVQKSLIKNNPDGIVDAVFGLLGNAAGSKGLGKIKDATCLQQATADQAFTNAKAAGDVQGQVDALIFRALERNSATVGGVTDPCTSIKAVNPEIAAIQQHQDPASPNAAAVNKAIVLELAKQIASVGGDPLEALQSGTFAPGQIGDPTGKGNSCDTLDDPVGCIFTQNLLVEDATPAEISAAVAGVAAATSVAAAPAATSVAAGKGKGKGNGAGAGNGAAAGGAAAGSGNIGNFGKCSVPQIEFGVGFDNRKETSFQPKDKASFNHGSAQAIKIITQFICDTLTNSCGADATAKATCAKAQTAALAAPPKTGIDADIFNGFFGITTNFRNVQAIDDQGRAVAGSTGGNVNVGAGGAGAAPPAATTPAAPAATTITDVATPGGSGAIGNFGKCSVPQIEFGVGFDNRKETSFQPKDKASFNHGSAQAIKIITQFICDTLTNSCGADATAKATCAKAQTAALAAPPKTGIDADIFNGFFGITTNFRNVQAIDDQGRAIAGSTGGNVNVAPGGSGAAAPAAPAAPAPPAAAPPAVAPPATGASGSFGNFGKCSVPQIEFGVGFDGRKETSFQPADKASFNHGSAQAIKIITQFICDTLTNSCGADATAKATCAAAQTAALAAPPKTGIDADTFNGFFGIKTNFRNVQAIDDQGRAVAGSTGGNVNVAAGGSGAAAPAAPAKNAGNNAGKNAGKNTGNNAGKNAGNNAGNNAGGAAGANVQTFTGALGGVSAPPVTVGGSKGFVVKGDEFIQKAGALGRSCDVQKNACANKANSGGAGFTVTDCEKQNTACHAAI</sequence>
<evidence type="ECO:0000313" key="3">
    <source>
        <dbReference type="EMBL" id="KAJ7095928.1"/>
    </source>
</evidence>
<dbReference type="Proteomes" id="UP001222325">
    <property type="component" value="Unassembled WGS sequence"/>
</dbReference>
<feature type="compositionally biased region" description="Pro residues" evidence="1">
    <location>
        <begin position="555"/>
        <end position="569"/>
    </location>
</feature>